<evidence type="ECO:0000256" key="1">
    <source>
        <dbReference type="SAM" id="MobiDB-lite"/>
    </source>
</evidence>
<proteinExistence type="predicted"/>
<dbReference type="InterPro" id="IPR013783">
    <property type="entry name" value="Ig-like_fold"/>
</dbReference>
<organism evidence="2 3">
    <name type="scientific">Xanthomonas axonopodis pv. citri (strain 306)</name>
    <dbReference type="NCBI Taxonomy" id="190486"/>
    <lineage>
        <taxon>Bacteria</taxon>
        <taxon>Pseudomonadati</taxon>
        <taxon>Pseudomonadota</taxon>
        <taxon>Gammaproteobacteria</taxon>
        <taxon>Lysobacterales</taxon>
        <taxon>Lysobacteraceae</taxon>
        <taxon>Xanthomonas</taxon>
    </lineage>
</organism>
<accession>A0AAI7ZF22</accession>
<dbReference type="AlphaFoldDB" id="A0AAI7ZF22"/>
<feature type="region of interest" description="Disordered" evidence="1">
    <location>
        <begin position="24"/>
        <end position="56"/>
    </location>
</feature>
<dbReference type="Gene3D" id="2.60.40.10">
    <property type="entry name" value="Immunoglobulins"/>
    <property type="match status" value="3"/>
</dbReference>
<evidence type="ECO:0008006" key="4">
    <source>
        <dbReference type="Google" id="ProtNLM"/>
    </source>
</evidence>
<dbReference type="EMBL" id="AE008923">
    <property type="protein sequence ID" value="AAM36729.1"/>
    <property type="molecule type" value="Genomic_DNA"/>
</dbReference>
<dbReference type="Proteomes" id="UP000000576">
    <property type="component" value="Chromosome"/>
</dbReference>
<dbReference type="KEGG" id="xac:XAC1867"/>
<gene>
    <name evidence="2" type="ordered locus">XAC1867</name>
</gene>
<dbReference type="InterPro" id="IPR036116">
    <property type="entry name" value="FN3_sf"/>
</dbReference>
<protein>
    <recommendedName>
        <fullName evidence="4">Fibronectin type-III domain-containing protein</fullName>
    </recommendedName>
</protein>
<dbReference type="SUPFAM" id="SSF49265">
    <property type="entry name" value="Fibronectin type III"/>
    <property type="match status" value="2"/>
</dbReference>
<sequence length="380" mass="39523">MPGGGVQRLERGGHVDRATAAVQRPGAHCPGASAQQHLHGGLERPGGCGHLPSGRERQRRRLERGAERGRHQQGVYRQTRGHLWVPRPWLQPGRLRTVLGHHTTVQAFYPPGGTPSLSAPGQSLGGSYTVAWSAVSGAASYRLEESANGGGWTQVQETATTSTAFSGKAAGNYGYRARACNGAGCGGYSGTATVSVLYPPSGAPSLTVPGSSSTGNYTVSWSGVATADSYRLEEQVNGGGWSEVQNAASTSWGAGGKGNGTYGYRARGCNAAGCGPYSGSGSIQVSLPPPIPAVPGGVAASSYWDREVRPAKRYNEVIWNAVGGATAYEVQAQPGSASASIYYRGADTNYRDTLTATPLRYWVRACNSSGCSAWSGMVQP</sequence>
<evidence type="ECO:0000313" key="3">
    <source>
        <dbReference type="Proteomes" id="UP000000576"/>
    </source>
</evidence>
<name>A0AAI7ZF22_XANAC</name>
<reference evidence="2 3" key="1">
    <citation type="journal article" date="2002" name="Nature">
        <title>Comparison of the genomes of two Xanthomonas pathogens with differing host specificities.</title>
        <authorList>
            <person name="da Silva A.C."/>
            <person name="Ferro J.A."/>
            <person name="Reinach F.C."/>
            <person name="Farah C.S."/>
            <person name="Furlan L.R."/>
            <person name="Quaggio R.B."/>
            <person name="Monteiro-Vitorello C.B."/>
            <person name="Van Sluys M.A."/>
            <person name="Almeida N.F."/>
            <person name="Alves L.M."/>
            <person name="do Amaral A.M."/>
            <person name="Bertolini M.C."/>
            <person name="Camargo L.E."/>
            <person name="Camarotte G."/>
            <person name="Cannavan F."/>
            <person name="Cardozo J."/>
            <person name="Chambergo F."/>
            <person name="Ciapina L.P."/>
            <person name="Cicarelli R.M."/>
            <person name="Coutinho L.L."/>
            <person name="Cursino-Santos J.R."/>
            <person name="El-Dorry H."/>
            <person name="Faria J.B."/>
            <person name="Ferreira A.J."/>
            <person name="Ferreira R.C."/>
            <person name="Ferro M.I."/>
            <person name="Formighieri E.F."/>
            <person name="Franco M.C."/>
            <person name="Greggio C.C."/>
            <person name="Gruber A."/>
            <person name="Katsuyama A.M."/>
            <person name="Kishi L.T."/>
            <person name="Leite R.P."/>
            <person name="Lemos E.G."/>
            <person name="Lemos M.V."/>
            <person name="Locali E.C."/>
            <person name="Machado M.A."/>
            <person name="Madeira A.M."/>
            <person name="Martinez-Rossi N.M."/>
            <person name="Martins E.C."/>
            <person name="Meidanis J."/>
            <person name="Menck C.F."/>
            <person name="Miyaki C.Y."/>
            <person name="Moon D.H."/>
            <person name="Moreira L.M."/>
            <person name="Novo M.T."/>
            <person name="Okura V.K."/>
            <person name="Oliveira M.C."/>
            <person name="Oliveira V.R."/>
            <person name="Pereira H.A."/>
            <person name="Rossi A."/>
            <person name="Sena J.A."/>
            <person name="Silva C."/>
            <person name="de Souza R.F."/>
            <person name="Spinola L.A."/>
            <person name="Takita M.A."/>
            <person name="Tamura R.E."/>
            <person name="Teixeira E.C."/>
            <person name="Tezza R.I."/>
            <person name="Trindade dos Santos M."/>
            <person name="Truffi D."/>
            <person name="Tsai S.M."/>
            <person name="White F.F."/>
            <person name="Setubal J.C."/>
            <person name="Kitajima J.P."/>
        </authorList>
    </citation>
    <scope>NUCLEOTIDE SEQUENCE [LARGE SCALE GENOMIC DNA]</scope>
    <source>
        <strain evidence="2 3">306</strain>
    </source>
</reference>
<evidence type="ECO:0000313" key="2">
    <source>
        <dbReference type="EMBL" id="AAM36729.1"/>
    </source>
</evidence>